<organism evidence="1">
    <name type="scientific">Arundo donax</name>
    <name type="common">Giant reed</name>
    <name type="synonym">Donax arundinaceus</name>
    <dbReference type="NCBI Taxonomy" id="35708"/>
    <lineage>
        <taxon>Eukaryota</taxon>
        <taxon>Viridiplantae</taxon>
        <taxon>Streptophyta</taxon>
        <taxon>Embryophyta</taxon>
        <taxon>Tracheophyta</taxon>
        <taxon>Spermatophyta</taxon>
        <taxon>Magnoliopsida</taxon>
        <taxon>Liliopsida</taxon>
        <taxon>Poales</taxon>
        <taxon>Poaceae</taxon>
        <taxon>PACMAD clade</taxon>
        <taxon>Arundinoideae</taxon>
        <taxon>Arundineae</taxon>
        <taxon>Arundo</taxon>
    </lineage>
</organism>
<accession>A0A0A9GR24</accession>
<reference evidence="1" key="2">
    <citation type="journal article" date="2015" name="Data Brief">
        <title>Shoot transcriptome of the giant reed, Arundo donax.</title>
        <authorList>
            <person name="Barrero R.A."/>
            <person name="Guerrero F.D."/>
            <person name="Moolhuijzen P."/>
            <person name="Goolsby J.A."/>
            <person name="Tidwell J."/>
            <person name="Bellgard S.E."/>
            <person name="Bellgard M.I."/>
        </authorList>
    </citation>
    <scope>NUCLEOTIDE SEQUENCE</scope>
    <source>
        <tissue evidence="1">Shoot tissue taken approximately 20 cm above the soil surface</tissue>
    </source>
</reference>
<proteinExistence type="predicted"/>
<reference evidence="1" key="1">
    <citation type="submission" date="2014-09" db="EMBL/GenBank/DDBJ databases">
        <authorList>
            <person name="Magalhaes I.L.F."/>
            <person name="Oliveira U."/>
            <person name="Santos F.R."/>
            <person name="Vidigal T.H.D.A."/>
            <person name="Brescovit A.D."/>
            <person name="Santos A.J."/>
        </authorList>
    </citation>
    <scope>NUCLEOTIDE SEQUENCE</scope>
    <source>
        <tissue evidence="1">Shoot tissue taken approximately 20 cm above the soil surface</tissue>
    </source>
</reference>
<protein>
    <submittedName>
        <fullName evidence="1">Uncharacterized protein</fullName>
    </submittedName>
</protein>
<dbReference type="AlphaFoldDB" id="A0A0A9GR24"/>
<sequence>MQKYEAHLSYYCYSLRFDAVVHEEKRRKMQERKRKEPSRECITITPRCWNPSV</sequence>
<dbReference type="EMBL" id="GBRH01170979">
    <property type="protein sequence ID" value="JAE26917.1"/>
    <property type="molecule type" value="Transcribed_RNA"/>
</dbReference>
<evidence type="ECO:0000313" key="1">
    <source>
        <dbReference type="EMBL" id="JAE26917.1"/>
    </source>
</evidence>
<name>A0A0A9GR24_ARUDO</name>